<dbReference type="EMBL" id="QQTP01000002">
    <property type="protein sequence ID" value="RDJ28235.1"/>
    <property type="molecule type" value="Genomic_DNA"/>
</dbReference>
<keyword evidence="2" id="KW-1185">Reference proteome</keyword>
<protein>
    <submittedName>
        <fullName evidence="1">Uncharacterized protein</fullName>
    </submittedName>
</protein>
<name>A0A370LA90_9HYPH</name>
<proteinExistence type="predicted"/>
<comment type="caution">
    <text evidence="1">The sequence shown here is derived from an EMBL/GenBank/DDBJ whole genome shotgun (WGS) entry which is preliminary data.</text>
</comment>
<gene>
    <name evidence="1" type="ORF">DWE98_06540</name>
</gene>
<dbReference type="Proteomes" id="UP000255207">
    <property type="component" value="Unassembled WGS sequence"/>
</dbReference>
<organism evidence="1 2">
    <name type="scientific">Bosea caraganae</name>
    <dbReference type="NCBI Taxonomy" id="2763117"/>
    <lineage>
        <taxon>Bacteria</taxon>
        <taxon>Pseudomonadati</taxon>
        <taxon>Pseudomonadota</taxon>
        <taxon>Alphaproteobacteria</taxon>
        <taxon>Hyphomicrobiales</taxon>
        <taxon>Boseaceae</taxon>
        <taxon>Bosea</taxon>
    </lineage>
</organism>
<sequence>MMAGVLLAALDGGAMQAGAQQPEAESWTVEKCNRYKKAWTDALGRFGRKGLSQEFTERHEAFLASGCSTPPDVCPKSKEELDLANVLVIRAINAGIASTFLPFACRK</sequence>
<accession>A0A370LA90</accession>
<evidence type="ECO:0000313" key="2">
    <source>
        <dbReference type="Proteomes" id="UP000255207"/>
    </source>
</evidence>
<evidence type="ECO:0000313" key="1">
    <source>
        <dbReference type="EMBL" id="RDJ28235.1"/>
    </source>
</evidence>
<reference evidence="2" key="1">
    <citation type="submission" date="2018-07" db="EMBL/GenBank/DDBJ databases">
        <authorList>
            <person name="Safronova V.I."/>
            <person name="Chirak E.R."/>
            <person name="Sazanova A.L."/>
        </authorList>
    </citation>
    <scope>NUCLEOTIDE SEQUENCE [LARGE SCALE GENOMIC DNA]</scope>
    <source>
        <strain evidence="2">RCAM04685</strain>
    </source>
</reference>
<dbReference type="AlphaFoldDB" id="A0A370LA90"/>